<gene>
    <name evidence="1" type="ORF">AC579_1749</name>
</gene>
<sequence length="162" mass="18221">MLHRTDPGARAMSQAASEVDAKRSAIARELERRFQLAIEVLNEHDWEWKTAKGQEVESYISTTFKAVFDNVPGQLSWQGLTDVFRQWQEQAPGIQYNIHSAQTHVDIVAGEAVVHFEITISGAGNVTLGGLSEAQWKRRCDGKWMWIHYMGIRGIGHNGGFV</sequence>
<evidence type="ECO:0008006" key="3">
    <source>
        <dbReference type="Google" id="ProtNLM"/>
    </source>
</evidence>
<dbReference type="OrthoDB" id="3637259at2759"/>
<organism evidence="1 2">
    <name type="scientific">Pseudocercospora musae</name>
    <dbReference type="NCBI Taxonomy" id="113226"/>
    <lineage>
        <taxon>Eukaryota</taxon>
        <taxon>Fungi</taxon>
        <taxon>Dikarya</taxon>
        <taxon>Ascomycota</taxon>
        <taxon>Pezizomycotina</taxon>
        <taxon>Dothideomycetes</taxon>
        <taxon>Dothideomycetidae</taxon>
        <taxon>Mycosphaerellales</taxon>
        <taxon>Mycosphaerellaceae</taxon>
        <taxon>Pseudocercospora</taxon>
    </lineage>
</organism>
<proteinExistence type="predicted"/>
<comment type="caution">
    <text evidence="1">The sequence shown here is derived from an EMBL/GenBank/DDBJ whole genome shotgun (WGS) entry which is preliminary data.</text>
</comment>
<dbReference type="EMBL" id="LFZO01000036">
    <property type="protein sequence ID" value="KXT16471.1"/>
    <property type="molecule type" value="Genomic_DNA"/>
</dbReference>
<dbReference type="Proteomes" id="UP000073492">
    <property type="component" value="Unassembled WGS sequence"/>
</dbReference>
<evidence type="ECO:0000313" key="1">
    <source>
        <dbReference type="EMBL" id="KXT16471.1"/>
    </source>
</evidence>
<protein>
    <recommendedName>
        <fullName evidence="3">SnoaL-like domain-containing protein</fullName>
    </recommendedName>
</protein>
<keyword evidence="2" id="KW-1185">Reference proteome</keyword>
<dbReference type="SUPFAM" id="SSF54427">
    <property type="entry name" value="NTF2-like"/>
    <property type="match status" value="1"/>
</dbReference>
<accession>A0A139INX3</accession>
<reference evidence="1 2" key="1">
    <citation type="submission" date="2015-07" db="EMBL/GenBank/DDBJ databases">
        <title>Comparative genomics of the Sigatoka disease complex on banana suggests a link between parallel evolutionary changes in Pseudocercospora fijiensis and Pseudocercospora eumusae and increased virulence on the banana host.</title>
        <authorList>
            <person name="Chang T.-C."/>
            <person name="Salvucci A."/>
            <person name="Crous P.W."/>
            <person name="Stergiopoulos I."/>
        </authorList>
    </citation>
    <scope>NUCLEOTIDE SEQUENCE [LARGE SCALE GENOMIC DNA]</scope>
    <source>
        <strain evidence="1 2">CBS 116634</strain>
    </source>
</reference>
<name>A0A139INX3_9PEZI</name>
<dbReference type="AlphaFoldDB" id="A0A139INX3"/>
<dbReference type="InterPro" id="IPR032710">
    <property type="entry name" value="NTF2-like_dom_sf"/>
</dbReference>
<evidence type="ECO:0000313" key="2">
    <source>
        <dbReference type="Proteomes" id="UP000073492"/>
    </source>
</evidence>